<keyword evidence="3" id="KW-1185">Reference proteome</keyword>
<proteinExistence type="predicted"/>
<name>A0ABP8CI03_9ACTN</name>
<feature type="domain" description="DUF397" evidence="1">
    <location>
        <begin position="12"/>
        <end position="29"/>
    </location>
</feature>
<protein>
    <submittedName>
        <fullName evidence="2">DUF397 domain-containing protein</fullName>
    </submittedName>
</protein>
<evidence type="ECO:0000259" key="1">
    <source>
        <dbReference type="Pfam" id="PF04149"/>
    </source>
</evidence>
<evidence type="ECO:0000313" key="2">
    <source>
        <dbReference type="EMBL" id="GAA4239545.1"/>
    </source>
</evidence>
<dbReference type="EMBL" id="BAABAS010000020">
    <property type="protein sequence ID" value="GAA4239545.1"/>
    <property type="molecule type" value="Genomic_DNA"/>
</dbReference>
<dbReference type="Pfam" id="PF04149">
    <property type="entry name" value="DUF397"/>
    <property type="match status" value="2"/>
</dbReference>
<accession>A0ABP8CI03</accession>
<evidence type="ECO:0000313" key="3">
    <source>
        <dbReference type="Proteomes" id="UP001501710"/>
    </source>
</evidence>
<dbReference type="InterPro" id="IPR007278">
    <property type="entry name" value="DUF397"/>
</dbReference>
<reference evidence="3" key="1">
    <citation type="journal article" date="2019" name="Int. J. Syst. Evol. Microbiol.">
        <title>The Global Catalogue of Microorganisms (GCM) 10K type strain sequencing project: providing services to taxonomists for standard genome sequencing and annotation.</title>
        <authorList>
            <consortium name="The Broad Institute Genomics Platform"/>
            <consortium name="The Broad Institute Genome Sequencing Center for Infectious Disease"/>
            <person name="Wu L."/>
            <person name="Ma J."/>
        </authorList>
    </citation>
    <scope>NUCLEOTIDE SEQUENCE [LARGE SCALE GENOMIC DNA]</scope>
    <source>
        <strain evidence="3">JCM 17440</strain>
    </source>
</reference>
<organism evidence="2 3">
    <name type="scientific">Actinomadura meridiana</name>
    <dbReference type="NCBI Taxonomy" id="559626"/>
    <lineage>
        <taxon>Bacteria</taxon>
        <taxon>Bacillati</taxon>
        <taxon>Actinomycetota</taxon>
        <taxon>Actinomycetes</taxon>
        <taxon>Streptosporangiales</taxon>
        <taxon>Thermomonosporaceae</taxon>
        <taxon>Actinomadura</taxon>
    </lineage>
</organism>
<dbReference type="Proteomes" id="UP001501710">
    <property type="component" value="Unassembled WGS sequence"/>
</dbReference>
<comment type="caution">
    <text evidence="2">The sequence shown here is derived from an EMBL/GenBank/DDBJ whole genome shotgun (WGS) entry which is preliminary data.</text>
</comment>
<gene>
    <name evidence="2" type="ORF">GCM10022254_60080</name>
</gene>
<feature type="domain" description="DUF397" evidence="1">
    <location>
        <begin position="49"/>
        <end position="100"/>
    </location>
</feature>
<sequence>MWMRSTRFSDVNWRKSSYSGEGGAHCVEVGAWRKSVHSANDGGCVEVGAWRKSVRSANNAACVEVGPCACCGTAVRDSKDPEGPKLAFTVASWRTFHADVVSGRYDLT</sequence>